<evidence type="ECO:0000313" key="3">
    <source>
        <dbReference type="EMBL" id="CAF1237811.1"/>
    </source>
</evidence>
<dbReference type="PANTHER" id="PTHR24104:SF25">
    <property type="entry name" value="PROTEIN LIN-41"/>
    <property type="match status" value="1"/>
</dbReference>
<proteinExistence type="predicted"/>
<evidence type="ECO:0000313" key="4">
    <source>
        <dbReference type="Proteomes" id="UP000663882"/>
    </source>
</evidence>
<protein>
    <recommendedName>
        <fullName evidence="5">NHL repeat-containing protein</fullName>
    </recommendedName>
</protein>
<dbReference type="AlphaFoldDB" id="A0A814Z1Q5"/>
<reference evidence="3" key="1">
    <citation type="submission" date="2021-02" db="EMBL/GenBank/DDBJ databases">
        <authorList>
            <person name="Nowell W R."/>
        </authorList>
    </citation>
    <scope>NUCLEOTIDE SEQUENCE</scope>
</reference>
<dbReference type="PROSITE" id="PS51125">
    <property type="entry name" value="NHL"/>
    <property type="match status" value="2"/>
</dbReference>
<dbReference type="Proteomes" id="UP000663882">
    <property type="component" value="Unassembled WGS sequence"/>
</dbReference>
<keyword evidence="1" id="KW-0677">Repeat</keyword>
<dbReference type="CDD" id="cd05819">
    <property type="entry name" value="NHL"/>
    <property type="match status" value="1"/>
</dbReference>
<comment type="caution">
    <text evidence="3">The sequence shown here is derived from an EMBL/GenBank/DDBJ whole genome shotgun (WGS) entry which is preliminary data.</text>
</comment>
<organism evidence="3 4">
    <name type="scientific">Rotaria sordida</name>
    <dbReference type="NCBI Taxonomy" id="392033"/>
    <lineage>
        <taxon>Eukaryota</taxon>
        <taxon>Metazoa</taxon>
        <taxon>Spiralia</taxon>
        <taxon>Gnathifera</taxon>
        <taxon>Rotifera</taxon>
        <taxon>Eurotatoria</taxon>
        <taxon>Bdelloidea</taxon>
        <taxon>Philodinida</taxon>
        <taxon>Philodinidae</taxon>
        <taxon>Rotaria</taxon>
    </lineage>
</organism>
<sequence length="236" mass="25689">MIRVKPLGNDRTKTIDVPVIAVKRSPSSTTEKSETGGFKLQRFPEVVGKNVDEAIKIIKKKTGVNGSSNNQLNFPFDLARDPNSGTLYISDSWNHRVMSYIVNASSGTVVAGGNGPGTSNTQLNYPIGIYLDLSSNSLFIVNYNSNNVVRWVLGANSWTIIAGSSSGINGTSSTLLYRPIGITVDSMGNVYVADAYNHRIQFFLAGSLNDQKANEQWANKYHKVNGVFVEHTKLVA</sequence>
<evidence type="ECO:0000256" key="1">
    <source>
        <dbReference type="ARBA" id="ARBA00022737"/>
    </source>
</evidence>
<dbReference type="SUPFAM" id="SSF63829">
    <property type="entry name" value="Calcium-dependent phosphotriesterase"/>
    <property type="match status" value="1"/>
</dbReference>
<accession>A0A814Z1Q5</accession>
<dbReference type="OrthoDB" id="342730at2759"/>
<dbReference type="Pfam" id="PF01436">
    <property type="entry name" value="NHL"/>
    <property type="match status" value="1"/>
</dbReference>
<dbReference type="InterPro" id="IPR050952">
    <property type="entry name" value="TRIM-NHL_E3_ligases"/>
</dbReference>
<dbReference type="InterPro" id="IPR011042">
    <property type="entry name" value="6-blade_b-propeller_TolB-like"/>
</dbReference>
<dbReference type="InterPro" id="IPR001258">
    <property type="entry name" value="NHL_repeat"/>
</dbReference>
<dbReference type="Gene3D" id="2.120.10.30">
    <property type="entry name" value="TolB, C-terminal domain"/>
    <property type="match status" value="1"/>
</dbReference>
<dbReference type="EMBL" id="CAJNOO010002119">
    <property type="protein sequence ID" value="CAF1237811.1"/>
    <property type="molecule type" value="Genomic_DNA"/>
</dbReference>
<name>A0A814Z1Q5_9BILA</name>
<dbReference type="PANTHER" id="PTHR24104">
    <property type="entry name" value="E3 UBIQUITIN-PROTEIN LIGASE NHLRC1-RELATED"/>
    <property type="match status" value="1"/>
</dbReference>
<dbReference type="GO" id="GO:0008270">
    <property type="term" value="F:zinc ion binding"/>
    <property type="evidence" value="ECO:0007669"/>
    <property type="project" value="UniProtKB-KW"/>
</dbReference>
<evidence type="ECO:0000256" key="2">
    <source>
        <dbReference type="PROSITE-ProRule" id="PRU00504"/>
    </source>
</evidence>
<gene>
    <name evidence="3" type="ORF">RFH988_LOCUS26509</name>
</gene>
<feature type="repeat" description="NHL" evidence="2">
    <location>
        <begin position="176"/>
        <end position="206"/>
    </location>
</feature>
<feature type="repeat" description="NHL" evidence="2">
    <location>
        <begin position="59"/>
        <end position="103"/>
    </location>
</feature>
<evidence type="ECO:0008006" key="5">
    <source>
        <dbReference type="Google" id="ProtNLM"/>
    </source>
</evidence>